<proteinExistence type="predicted"/>
<dbReference type="Proteomes" id="UP000008311">
    <property type="component" value="Unassembled WGS sequence"/>
</dbReference>
<accession>B9TDR5</accession>
<dbReference type="AlphaFoldDB" id="B9TDR5"/>
<sequence>SSCIASRQKISSALAYQFIFKQPLFVLLYLSKPLSLADGAVIFTVYPNYIVSLHDMHLGEVLRIMLRTWGIQMSGVAIQIATFWRACYCMTKKVFQSVQHSSPLSFSYLQLQGNGKQIVPKKLDPNTLTAPEQWKINYRAAAQPQYEQSRYSIKEEGSDILLDLGSMRSHSVREGA</sequence>
<gene>
    <name evidence="1" type="ORF">RCOM_2012370</name>
</gene>
<name>B9TDR5_RICCO</name>
<dbReference type="InParanoid" id="B9TDR5"/>
<dbReference type="EMBL" id="EQ978399">
    <property type="protein sequence ID" value="EEF25999.1"/>
    <property type="molecule type" value="Genomic_DNA"/>
</dbReference>
<feature type="non-terminal residue" evidence="1">
    <location>
        <position position="1"/>
    </location>
</feature>
<organism evidence="1 2">
    <name type="scientific">Ricinus communis</name>
    <name type="common">Castor bean</name>
    <dbReference type="NCBI Taxonomy" id="3988"/>
    <lineage>
        <taxon>Eukaryota</taxon>
        <taxon>Viridiplantae</taxon>
        <taxon>Streptophyta</taxon>
        <taxon>Embryophyta</taxon>
        <taxon>Tracheophyta</taxon>
        <taxon>Spermatophyta</taxon>
        <taxon>Magnoliopsida</taxon>
        <taxon>eudicotyledons</taxon>
        <taxon>Gunneridae</taxon>
        <taxon>Pentapetalae</taxon>
        <taxon>rosids</taxon>
        <taxon>fabids</taxon>
        <taxon>Malpighiales</taxon>
        <taxon>Euphorbiaceae</taxon>
        <taxon>Acalyphoideae</taxon>
        <taxon>Acalypheae</taxon>
        <taxon>Ricinus</taxon>
    </lineage>
</organism>
<keyword evidence="2" id="KW-1185">Reference proteome</keyword>
<evidence type="ECO:0000313" key="1">
    <source>
        <dbReference type="EMBL" id="EEF25999.1"/>
    </source>
</evidence>
<protein>
    <submittedName>
        <fullName evidence="1">Uncharacterized protein</fullName>
    </submittedName>
</protein>
<evidence type="ECO:0000313" key="2">
    <source>
        <dbReference type="Proteomes" id="UP000008311"/>
    </source>
</evidence>
<reference evidence="2" key="1">
    <citation type="journal article" date="2010" name="Nat. Biotechnol.">
        <title>Draft genome sequence of the oilseed species Ricinus communis.</title>
        <authorList>
            <person name="Chan A.P."/>
            <person name="Crabtree J."/>
            <person name="Zhao Q."/>
            <person name="Lorenzi H."/>
            <person name="Orvis J."/>
            <person name="Puiu D."/>
            <person name="Melake-Berhan A."/>
            <person name="Jones K.M."/>
            <person name="Redman J."/>
            <person name="Chen G."/>
            <person name="Cahoon E.B."/>
            <person name="Gedil M."/>
            <person name="Stanke M."/>
            <person name="Haas B.J."/>
            <person name="Wortman J.R."/>
            <person name="Fraser-Liggett C.M."/>
            <person name="Ravel J."/>
            <person name="Rabinowicz P.D."/>
        </authorList>
    </citation>
    <scope>NUCLEOTIDE SEQUENCE [LARGE SCALE GENOMIC DNA]</scope>
    <source>
        <strain evidence="2">cv. Hale</strain>
    </source>
</reference>